<proteinExistence type="predicted"/>
<reference evidence="1" key="1">
    <citation type="submission" date="2023-04" db="EMBL/GenBank/DDBJ databases">
        <title>Ambrosiozyma monospora NBRC 10751.</title>
        <authorList>
            <person name="Ichikawa N."/>
            <person name="Sato H."/>
            <person name="Tonouchi N."/>
        </authorList>
    </citation>
    <scope>NUCLEOTIDE SEQUENCE</scope>
    <source>
        <strain evidence="1">NBRC 10751</strain>
    </source>
</reference>
<sequence>MFSPVQKYILTSSGIRILLWISVNLRLFVLYPLTGSRFLPGGIADFYLTVNLLTSALNFIDYIFVFRKYRTKPSLINSIVQFSERSLVSYVLFTNPKIAKHDCFGLMILSESIMESVKYIYYFMKVSTFNRVSKFLQISKLLTVCSISPIQVFCEMFLIGLSLTLTDSIFVKGCLVVYLPIFYSLYKQQLGKLFRLVWRGHTSKEKTN</sequence>
<keyword evidence="2" id="KW-1185">Reference proteome</keyword>
<dbReference type="Proteomes" id="UP001165064">
    <property type="component" value="Unassembled WGS sequence"/>
</dbReference>
<protein>
    <submittedName>
        <fullName evidence="1">Unnamed protein product</fullName>
    </submittedName>
</protein>
<gene>
    <name evidence="1" type="ORF">Amon02_000412000</name>
</gene>
<name>A0ACB5T2R4_AMBMO</name>
<evidence type="ECO:0000313" key="2">
    <source>
        <dbReference type="Proteomes" id="UP001165064"/>
    </source>
</evidence>
<dbReference type="EMBL" id="BSXS01002740">
    <property type="protein sequence ID" value="GME79764.1"/>
    <property type="molecule type" value="Genomic_DNA"/>
</dbReference>
<accession>A0ACB5T2R4</accession>
<evidence type="ECO:0000313" key="1">
    <source>
        <dbReference type="EMBL" id="GME79764.1"/>
    </source>
</evidence>
<comment type="caution">
    <text evidence="1">The sequence shown here is derived from an EMBL/GenBank/DDBJ whole genome shotgun (WGS) entry which is preliminary data.</text>
</comment>
<organism evidence="1 2">
    <name type="scientific">Ambrosiozyma monospora</name>
    <name type="common">Yeast</name>
    <name type="synonym">Endomycopsis monosporus</name>
    <dbReference type="NCBI Taxonomy" id="43982"/>
    <lineage>
        <taxon>Eukaryota</taxon>
        <taxon>Fungi</taxon>
        <taxon>Dikarya</taxon>
        <taxon>Ascomycota</taxon>
        <taxon>Saccharomycotina</taxon>
        <taxon>Pichiomycetes</taxon>
        <taxon>Pichiales</taxon>
        <taxon>Pichiaceae</taxon>
        <taxon>Ambrosiozyma</taxon>
    </lineage>
</organism>